<dbReference type="InterPro" id="IPR027417">
    <property type="entry name" value="P-loop_NTPase"/>
</dbReference>
<evidence type="ECO:0000313" key="2">
    <source>
        <dbReference type="EMBL" id="NKZ00057.1"/>
    </source>
</evidence>
<dbReference type="SUPFAM" id="SSF52540">
    <property type="entry name" value="P-loop containing nucleoside triphosphate hydrolases"/>
    <property type="match status" value="1"/>
</dbReference>
<dbReference type="EMBL" id="JAAXPG010000020">
    <property type="protein sequence ID" value="NKZ00057.1"/>
    <property type="molecule type" value="Genomic_DNA"/>
</dbReference>
<evidence type="ECO:0000259" key="1">
    <source>
        <dbReference type="Pfam" id="PF19993"/>
    </source>
</evidence>
<dbReference type="Pfam" id="PF19993">
    <property type="entry name" value="DO-GTPase2"/>
    <property type="match status" value="1"/>
</dbReference>
<feature type="domain" description="Double-GTPase 2" evidence="1">
    <location>
        <begin position="85"/>
        <end position="264"/>
    </location>
</feature>
<keyword evidence="3" id="KW-1185">Reference proteome</keyword>
<comment type="caution">
    <text evidence="2">The sequence shown here is derived from an EMBL/GenBank/DDBJ whole genome shotgun (WGS) entry which is preliminary data.</text>
</comment>
<dbReference type="AlphaFoldDB" id="A0A7X6MF11"/>
<dbReference type="Proteomes" id="UP000553209">
    <property type="component" value="Unassembled WGS sequence"/>
</dbReference>
<proteinExistence type="predicted"/>
<dbReference type="RefSeq" id="WP_061080199.1">
    <property type="nucleotide sequence ID" value="NZ_JAAXPG010000020.1"/>
</dbReference>
<dbReference type="InterPro" id="IPR045528">
    <property type="entry name" value="DO-GTPase2"/>
</dbReference>
<gene>
    <name evidence="2" type="ORF">HGB44_20640</name>
</gene>
<evidence type="ECO:0000313" key="3">
    <source>
        <dbReference type="Proteomes" id="UP000553209"/>
    </source>
</evidence>
<accession>A0A7X6MF11</accession>
<name>A0A7X6MF11_9ACTN</name>
<organism evidence="2 3">
    <name type="scientific">Nocardiopsis alborubida</name>
    <dbReference type="NCBI Taxonomy" id="146802"/>
    <lineage>
        <taxon>Bacteria</taxon>
        <taxon>Bacillati</taxon>
        <taxon>Actinomycetota</taxon>
        <taxon>Actinomycetes</taxon>
        <taxon>Streptosporangiales</taxon>
        <taxon>Nocardiopsidaceae</taxon>
        <taxon>Nocardiopsis</taxon>
    </lineage>
</organism>
<reference evidence="2 3" key="1">
    <citation type="submission" date="2020-04" db="EMBL/GenBank/DDBJ databases">
        <title>MicrobeNet Type strains.</title>
        <authorList>
            <person name="Nicholson A.C."/>
        </authorList>
    </citation>
    <scope>NUCLEOTIDE SEQUENCE [LARGE SCALE GENOMIC DNA]</scope>
    <source>
        <strain evidence="2 3">ATCC 23612</strain>
    </source>
</reference>
<protein>
    <recommendedName>
        <fullName evidence="1">Double-GTPase 2 domain-containing protein</fullName>
    </recommendedName>
</protein>
<sequence length="349" mass="38847">MSETDTAPTGVRCPVCLSRVVLDHGELWLWKDGEHRKLDVPSDATPEQRRRLLLHAQVRCPNHVGEFPEHHLPYQYVSADSDPVVIALVGAPRSGKTHLLAAMIGSIQNQGLEQFDLSVSPLDVRGYEQFTNTKVRPLLDRDEMLARTSQDVWDFEVGLMVSDLGRPSSPPRAVAFFDVSGEVLATTGTASEQAFLDTVDGFLFVFSPDDMEDDRPDNTFATVLDMVGGKQDKAAVLVMGKADLYRFEHPVDRWLRDGVRAPDPGRVEAETGDLYAFISQYDKGETYLRPWREFGRAAIHVASATGGNRYPDRKRYERPVRPQRALQPFLTLMAATGVLGTPGARKVGR</sequence>